<accession>A0A934RAP2</accession>
<reference evidence="3" key="1">
    <citation type="submission" date="2021-01" db="EMBL/GenBank/DDBJ databases">
        <title>Modified the classification status of verrucomicrobia.</title>
        <authorList>
            <person name="Feng X."/>
        </authorList>
    </citation>
    <scope>NUCLEOTIDE SEQUENCE</scope>
    <source>
        <strain evidence="3">KCTC 22201</strain>
    </source>
</reference>
<dbReference type="RefSeq" id="WP_200281218.1">
    <property type="nucleotide sequence ID" value="NZ_JAENII010000012.1"/>
</dbReference>
<dbReference type="EMBL" id="JAENII010000012">
    <property type="protein sequence ID" value="MBK1828224.1"/>
    <property type="molecule type" value="Genomic_DNA"/>
</dbReference>
<protein>
    <submittedName>
        <fullName evidence="3">Uncharacterized protein</fullName>
    </submittedName>
</protein>
<evidence type="ECO:0000256" key="2">
    <source>
        <dbReference type="SAM" id="SignalP"/>
    </source>
</evidence>
<keyword evidence="4" id="KW-1185">Reference proteome</keyword>
<evidence type="ECO:0000313" key="3">
    <source>
        <dbReference type="EMBL" id="MBK1828224.1"/>
    </source>
</evidence>
<feature type="region of interest" description="Disordered" evidence="1">
    <location>
        <begin position="78"/>
        <end position="108"/>
    </location>
</feature>
<gene>
    <name evidence="3" type="ORF">JIN81_14415</name>
</gene>
<proteinExistence type="predicted"/>
<feature type="chain" id="PRO_5037612405" evidence="2">
    <location>
        <begin position="24"/>
        <end position="121"/>
    </location>
</feature>
<name>A0A934RAP2_9BACT</name>
<dbReference type="AlphaFoldDB" id="A0A934RAP2"/>
<feature type="signal peptide" evidence="2">
    <location>
        <begin position="1"/>
        <end position="23"/>
    </location>
</feature>
<keyword evidence="2" id="KW-0732">Signal</keyword>
<dbReference type="Proteomes" id="UP000658278">
    <property type="component" value="Unassembled WGS sequence"/>
</dbReference>
<comment type="caution">
    <text evidence="3">The sequence shown here is derived from an EMBL/GenBank/DDBJ whole genome shotgun (WGS) entry which is preliminary data.</text>
</comment>
<sequence>MKTLLTLLAVLGAQFIAAPEAEARPCQQTHRYVTSRTSCGCPIYTQRYISYYDRCGNPVYRYRTEPVVHRCRPAHRHSNTGYRNPYHPHSKHRAVAPPRCGSPHGHSRTTYRRPSIFNLFR</sequence>
<evidence type="ECO:0000313" key="4">
    <source>
        <dbReference type="Proteomes" id="UP000658278"/>
    </source>
</evidence>
<organism evidence="3 4">
    <name type="scientific">Haloferula rosea</name>
    <dbReference type="NCBI Taxonomy" id="490093"/>
    <lineage>
        <taxon>Bacteria</taxon>
        <taxon>Pseudomonadati</taxon>
        <taxon>Verrucomicrobiota</taxon>
        <taxon>Verrucomicrobiia</taxon>
        <taxon>Verrucomicrobiales</taxon>
        <taxon>Verrucomicrobiaceae</taxon>
        <taxon>Haloferula</taxon>
    </lineage>
</organism>
<evidence type="ECO:0000256" key="1">
    <source>
        <dbReference type="SAM" id="MobiDB-lite"/>
    </source>
</evidence>